<dbReference type="KEGG" id="pbv:AR543_10045"/>
<organism evidence="4 5">
    <name type="scientific">Paenibacillus bovis</name>
    <dbReference type="NCBI Taxonomy" id="1616788"/>
    <lineage>
        <taxon>Bacteria</taxon>
        <taxon>Bacillati</taxon>
        <taxon>Bacillota</taxon>
        <taxon>Bacilli</taxon>
        <taxon>Bacillales</taxon>
        <taxon>Paenibacillaceae</taxon>
        <taxon>Paenibacillus</taxon>
    </lineage>
</organism>
<dbReference type="PANTHER" id="PTHR43877">
    <property type="entry name" value="AMINOALKYLPHOSPHONATE N-ACETYLTRANSFERASE-RELATED-RELATED"/>
    <property type="match status" value="1"/>
</dbReference>
<sequence>MTNTNPSSPLEITIRPCFPEDLPAVCTLLAHSFADIFGSIVRLDEQQLITLLMQIWAPNALAADRIQVAAWINQQMIGVIGLQWSIGSSPAGSSLPHFGSLSRQYGFWNMCRFVAGMSALEHKPLPGEGYIEHIATASVYRGRGIAGSLLQWAQQYTAEQSWNRLTLHVSHNNEQAISLYKKVGFRHLSSYSSWAQQLLLHEPGWHYMSWTPDSLSSYS</sequence>
<reference evidence="5" key="1">
    <citation type="submission" date="2015-10" db="EMBL/GenBank/DDBJ databases">
        <title>Genome of Paenibacillus bovis sp. nov.</title>
        <authorList>
            <person name="Wu Z."/>
            <person name="Gao C."/>
            <person name="Liu Z."/>
            <person name="Zheng H."/>
        </authorList>
    </citation>
    <scope>NUCLEOTIDE SEQUENCE [LARGE SCALE GENOMIC DNA]</scope>
    <source>
        <strain evidence="5">BD3526</strain>
    </source>
</reference>
<dbReference type="Pfam" id="PF00583">
    <property type="entry name" value="Acetyltransf_1"/>
    <property type="match status" value="1"/>
</dbReference>
<evidence type="ECO:0000313" key="4">
    <source>
        <dbReference type="EMBL" id="ANF96308.1"/>
    </source>
</evidence>
<keyword evidence="1" id="KW-0808">Transferase</keyword>
<name>A0A172ZFC3_9BACL</name>
<feature type="domain" description="N-acetyltransferase" evidence="3">
    <location>
        <begin position="12"/>
        <end position="213"/>
    </location>
</feature>
<evidence type="ECO:0000313" key="5">
    <source>
        <dbReference type="Proteomes" id="UP000078148"/>
    </source>
</evidence>
<proteinExistence type="predicted"/>
<dbReference type="AlphaFoldDB" id="A0A172ZFC3"/>
<evidence type="ECO:0000256" key="2">
    <source>
        <dbReference type="ARBA" id="ARBA00023315"/>
    </source>
</evidence>
<reference evidence="4 5" key="2">
    <citation type="journal article" date="2016" name="Int. J. Syst. Evol. Microbiol.">
        <title>Paenibacillus bovis sp. nov., isolated from raw yak (Bos grunniens) milk.</title>
        <authorList>
            <person name="Gao C."/>
            <person name="Han J."/>
            <person name="Liu Z."/>
            <person name="Xu X."/>
            <person name="Hang F."/>
            <person name="Wu Z."/>
        </authorList>
    </citation>
    <scope>NUCLEOTIDE SEQUENCE [LARGE SCALE GENOMIC DNA]</scope>
    <source>
        <strain evidence="4 5">BD3526</strain>
    </source>
</reference>
<evidence type="ECO:0000259" key="3">
    <source>
        <dbReference type="PROSITE" id="PS51186"/>
    </source>
</evidence>
<dbReference type="OrthoDB" id="5319888at2"/>
<dbReference type="InterPro" id="IPR000182">
    <property type="entry name" value="GNAT_dom"/>
</dbReference>
<gene>
    <name evidence="4" type="ORF">AR543_10045</name>
</gene>
<dbReference type="EMBL" id="CP013023">
    <property type="protein sequence ID" value="ANF96308.1"/>
    <property type="molecule type" value="Genomic_DNA"/>
</dbReference>
<dbReference type="Proteomes" id="UP000078148">
    <property type="component" value="Chromosome"/>
</dbReference>
<keyword evidence="5" id="KW-1185">Reference proteome</keyword>
<dbReference type="InterPro" id="IPR050832">
    <property type="entry name" value="Bact_Acetyltransf"/>
</dbReference>
<evidence type="ECO:0000256" key="1">
    <source>
        <dbReference type="ARBA" id="ARBA00022679"/>
    </source>
</evidence>
<keyword evidence="2" id="KW-0012">Acyltransferase</keyword>
<dbReference type="InterPro" id="IPR016181">
    <property type="entry name" value="Acyl_CoA_acyltransferase"/>
</dbReference>
<dbReference type="PANTHER" id="PTHR43877:SF2">
    <property type="entry name" value="AMINOALKYLPHOSPHONATE N-ACETYLTRANSFERASE-RELATED"/>
    <property type="match status" value="1"/>
</dbReference>
<dbReference type="GO" id="GO:0016747">
    <property type="term" value="F:acyltransferase activity, transferring groups other than amino-acyl groups"/>
    <property type="evidence" value="ECO:0007669"/>
    <property type="project" value="InterPro"/>
</dbReference>
<accession>A0A172ZFC3</accession>
<dbReference type="STRING" id="1616788.AR543_10045"/>
<dbReference type="CDD" id="cd04301">
    <property type="entry name" value="NAT_SF"/>
    <property type="match status" value="1"/>
</dbReference>
<dbReference type="Gene3D" id="3.40.630.30">
    <property type="match status" value="1"/>
</dbReference>
<protein>
    <recommendedName>
        <fullName evidence="3">N-acetyltransferase domain-containing protein</fullName>
    </recommendedName>
</protein>
<dbReference type="SUPFAM" id="SSF55729">
    <property type="entry name" value="Acyl-CoA N-acyltransferases (Nat)"/>
    <property type="match status" value="1"/>
</dbReference>
<dbReference type="PROSITE" id="PS51186">
    <property type="entry name" value="GNAT"/>
    <property type="match status" value="1"/>
</dbReference>